<dbReference type="AlphaFoldDB" id="A0A8J7GCV2"/>
<feature type="transmembrane region" description="Helical" evidence="6">
    <location>
        <begin position="69"/>
        <end position="89"/>
    </location>
</feature>
<dbReference type="EMBL" id="JADKPV010000006">
    <property type="protein sequence ID" value="MBF4501840.1"/>
    <property type="molecule type" value="Genomic_DNA"/>
</dbReference>
<feature type="domain" description="Na+/H+ antiporter NhaC-like C-terminal" evidence="7">
    <location>
        <begin position="159"/>
        <end position="487"/>
    </location>
</feature>
<feature type="transmembrane region" description="Helical" evidence="6">
    <location>
        <begin position="302"/>
        <end position="321"/>
    </location>
</feature>
<dbReference type="PANTHER" id="PTHR43478:SF1">
    <property type="entry name" value="NA+_H+ ANTIPORTER NHAC-LIKE C-TERMINAL DOMAIN-CONTAINING PROTEIN"/>
    <property type="match status" value="1"/>
</dbReference>
<evidence type="ECO:0000259" key="7">
    <source>
        <dbReference type="Pfam" id="PF03553"/>
    </source>
</evidence>
<feature type="transmembrane region" description="Helical" evidence="6">
    <location>
        <begin position="383"/>
        <end position="401"/>
    </location>
</feature>
<reference evidence="8" key="1">
    <citation type="submission" date="2020-11" db="EMBL/GenBank/DDBJ databases">
        <title>Multidrug resistant novel bacterium Savagea serpentis sp. nov., isolated from the scats of a vine snake (Ahaetulla nasuta).</title>
        <authorList>
            <person name="Venkata Ramana V."/>
            <person name="Vikas Patil S."/>
            <person name="Yogita Lugani V."/>
        </authorList>
    </citation>
    <scope>NUCLEOTIDE SEQUENCE</scope>
    <source>
        <strain evidence="8">SN6</strain>
    </source>
</reference>
<feature type="transmembrane region" description="Helical" evidence="6">
    <location>
        <begin position="341"/>
        <end position="362"/>
    </location>
</feature>
<evidence type="ECO:0000256" key="6">
    <source>
        <dbReference type="SAM" id="Phobius"/>
    </source>
</evidence>
<feature type="transmembrane region" description="Helical" evidence="6">
    <location>
        <begin position="263"/>
        <end position="281"/>
    </location>
</feature>
<comment type="caution">
    <text evidence="8">The sequence shown here is derived from an EMBL/GenBank/DDBJ whole genome shotgun (WGS) entry which is preliminary data.</text>
</comment>
<accession>A0A8J7GCV2</accession>
<keyword evidence="9" id="KW-1185">Reference proteome</keyword>
<dbReference type="PANTHER" id="PTHR43478">
    <property type="entry name" value="NA+/H+ ANTIPORTER-RELATED"/>
    <property type="match status" value="1"/>
</dbReference>
<gene>
    <name evidence="8" type="ORF">IRY55_10745</name>
</gene>
<evidence type="ECO:0000256" key="1">
    <source>
        <dbReference type="ARBA" id="ARBA00004651"/>
    </source>
</evidence>
<feature type="transmembrane region" description="Helical" evidence="6">
    <location>
        <begin position="492"/>
        <end position="510"/>
    </location>
</feature>
<dbReference type="Pfam" id="PF03553">
    <property type="entry name" value="Na_H_antiporter"/>
    <property type="match status" value="1"/>
</dbReference>
<proteinExistence type="predicted"/>
<keyword evidence="2" id="KW-1003">Cell membrane</keyword>
<evidence type="ECO:0000313" key="8">
    <source>
        <dbReference type="EMBL" id="MBF4501840.1"/>
    </source>
</evidence>
<feature type="transmembrane region" description="Helical" evidence="6">
    <location>
        <begin position="12"/>
        <end position="41"/>
    </location>
</feature>
<keyword evidence="5 6" id="KW-0472">Membrane</keyword>
<feature type="transmembrane region" description="Helical" evidence="6">
    <location>
        <begin position="193"/>
        <end position="216"/>
    </location>
</feature>
<evidence type="ECO:0000256" key="4">
    <source>
        <dbReference type="ARBA" id="ARBA00022989"/>
    </source>
</evidence>
<feature type="transmembrane region" description="Helical" evidence="6">
    <location>
        <begin position="110"/>
        <end position="134"/>
    </location>
</feature>
<evidence type="ECO:0000256" key="2">
    <source>
        <dbReference type="ARBA" id="ARBA00022475"/>
    </source>
</evidence>
<name>A0A8J7GCV2_9BACL</name>
<keyword evidence="3 6" id="KW-0812">Transmembrane</keyword>
<evidence type="ECO:0000313" key="9">
    <source>
        <dbReference type="Proteomes" id="UP000622653"/>
    </source>
</evidence>
<evidence type="ECO:0000256" key="5">
    <source>
        <dbReference type="ARBA" id="ARBA00023136"/>
    </source>
</evidence>
<dbReference type="InterPro" id="IPR018461">
    <property type="entry name" value="Na/H_Antiport_NhaC-like_C"/>
</dbReference>
<comment type="subcellular location">
    <subcellularLocation>
        <location evidence="1">Cell membrane</location>
        <topology evidence="1">Multi-pass membrane protein</topology>
    </subcellularLocation>
</comment>
<protein>
    <submittedName>
        <fullName evidence="8">Na+/H+ antiporter NhaC family protein</fullName>
    </submittedName>
</protein>
<dbReference type="Proteomes" id="UP000622653">
    <property type="component" value="Unassembled WGS sequence"/>
</dbReference>
<dbReference type="GO" id="GO:0005886">
    <property type="term" value="C:plasma membrane"/>
    <property type="evidence" value="ECO:0007669"/>
    <property type="project" value="UniProtKB-SubCell"/>
</dbReference>
<feature type="transmembrane region" description="Helical" evidence="6">
    <location>
        <begin position="469"/>
        <end position="486"/>
    </location>
</feature>
<sequence length="520" mass="55650">MIGSIASIIPPIIAIVMVLLTKRVILSLGFGILSAAILISIDGHSFFSVLGKGMIASLWDGEAFNWSNIFIMLFILLLGIITAFVSLSGGTKAFADWATKRVKTRRGAKLLTVFLGLLFFIDDYFNALAVGQIARPISDKQRVSRAQLAYFIDSTSAPICVVSPISSWGAFLIGQLAPILGAAAIVTYSPLSAFVLMAPMNFYVVATLIFVFYFAWTNVSFGGMRDHEMRAIETGELYDATKDIPGELKEDFPEHTYGRVRDLVLPIVVLILVTFTMMFITGARASGSMSIWAIFEETDVPLSLAVGGLTGALLAIVLYLSQMKRNETASWGWVGTALKTGLQSMAPAVLILFFAWALTDFIGTLETGSYLASIVERTNVSPAFLPLVLFIFGGLIAFSTGTSWGSFGILLPIAADVMIATDVSLLLPAMSAVLAGAVFGDHCSPISDTTILSATGAGCNHIDHVSTQLPYAILSALVAGFGYLVFAFTTSIMISLGALMMVMVIILIILSKRSTMPVAS</sequence>
<keyword evidence="4 6" id="KW-1133">Transmembrane helix</keyword>
<dbReference type="RefSeq" id="WP_194563322.1">
    <property type="nucleotide sequence ID" value="NZ_JADKPV010000006.1"/>
</dbReference>
<organism evidence="8 9">
    <name type="scientific">Savagea serpentis</name>
    <dbReference type="NCBI Taxonomy" id="2785297"/>
    <lineage>
        <taxon>Bacteria</taxon>
        <taxon>Bacillati</taxon>
        <taxon>Bacillota</taxon>
        <taxon>Bacilli</taxon>
        <taxon>Bacillales</taxon>
        <taxon>Caryophanaceae</taxon>
        <taxon>Savagea</taxon>
    </lineage>
</organism>
<evidence type="ECO:0000256" key="3">
    <source>
        <dbReference type="ARBA" id="ARBA00022692"/>
    </source>
</evidence>